<gene>
    <name evidence="2" type="ORF">UFOPK3564_00021</name>
</gene>
<dbReference type="PANTHER" id="PTHR30212:SF2">
    <property type="entry name" value="PROTEIN YIIM"/>
    <property type="match status" value="1"/>
</dbReference>
<proteinExistence type="predicted"/>
<dbReference type="GO" id="GO:0030151">
    <property type="term" value="F:molybdenum ion binding"/>
    <property type="evidence" value="ECO:0007669"/>
    <property type="project" value="InterPro"/>
</dbReference>
<dbReference type="Gene3D" id="2.40.33.20">
    <property type="entry name" value="PK beta-barrel domain-like"/>
    <property type="match status" value="1"/>
</dbReference>
<dbReference type="Pfam" id="PF03473">
    <property type="entry name" value="MOSC"/>
    <property type="match status" value="1"/>
</dbReference>
<name>A0A6J7F5Q3_9ZZZZ</name>
<evidence type="ECO:0000259" key="1">
    <source>
        <dbReference type="PROSITE" id="PS51340"/>
    </source>
</evidence>
<reference evidence="2" key="1">
    <citation type="submission" date="2020-05" db="EMBL/GenBank/DDBJ databases">
        <authorList>
            <person name="Chiriac C."/>
            <person name="Salcher M."/>
            <person name="Ghai R."/>
            <person name="Kavagutti S V."/>
        </authorList>
    </citation>
    <scope>NUCLEOTIDE SEQUENCE</scope>
</reference>
<dbReference type="GO" id="GO:0030170">
    <property type="term" value="F:pyridoxal phosphate binding"/>
    <property type="evidence" value="ECO:0007669"/>
    <property type="project" value="InterPro"/>
</dbReference>
<dbReference type="SUPFAM" id="SSF50800">
    <property type="entry name" value="PK beta-barrel domain-like"/>
    <property type="match status" value="1"/>
</dbReference>
<dbReference type="GO" id="GO:0003824">
    <property type="term" value="F:catalytic activity"/>
    <property type="evidence" value="ECO:0007669"/>
    <property type="project" value="InterPro"/>
</dbReference>
<organism evidence="2">
    <name type="scientific">freshwater metagenome</name>
    <dbReference type="NCBI Taxonomy" id="449393"/>
    <lineage>
        <taxon>unclassified sequences</taxon>
        <taxon>metagenomes</taxon>
        <taxon>ecological metagenomes</taxon>
    </lineage>
</organism>
<dbReference type="PANTHER" id="PTHR30212">
    <property type="entry name" value="PROTEIN YIIM"/>
    <property type="match status" value="1"/>
</dbReference>
<accession>A0A6J7F5Q3</accession>
<dbReference type="EMBL" id="CAFBMK010000001">
    <property type="protein sequence ID" value="CAB4891612.1"/>
    <property type="molecule type" value="Genomic_DNA"/>
</dbReference>
<feature type="domain" description="MOSC" evidence="1">
    <location>
        <begin position="31"/>
        <end position="166"/>
    </location>
</feature>
<evidence type="ECO:0000313" key="2">
    <source>
        <dbReference type="EMBL" id="CAB4891612.1"/>
    </source>
</evidence>
<dbReference type="PROSITE" id="PS51340">
    <property type="entry name" value="MOSC"/>
    <property type="match status" value="1"/>
</dbReference>
<dbReference type="InterPro" id="IPR011037">
    <property type="entry name" value="Pyrv_Knase-like_insert_dom_sf"/>
</dbReference>
<dbReference type="AlphaFoldDB" id="A0A6J7F5Q3"/>
<dbReference type="InterPro" id="IPR052353">
    <property type="entry name" value="Benzoxazolinone_Detox_Enz"/>
</dbReference>
<sequence length="209" mass="22418">MHGTLLSLNVGVPAPIGQHRGRPVLSGFRKSPVAGRLRTAGDNLVGDDQADRSVHGGPEKAIYAYAGEDLAWWSQGFERPMEPGRAFGENLTTSGIDCTGAVIGERWRVGSALLEVCQPRLPCFKLGLVHDDPRMLRHFAGASRPGAYLRIVEHGEIGAGDAIEVHDRPDHGVTVSLVADALLLDRSLLPRVLEAPQLAGTLRAQLTGR</sequence>
<dbReference type="InterPro" id="IPR005302">
    <property type="entry name" value="MoCF_Sase_C"/>
</dbReference>
<protein>
    <submittedName>
        <fullName evidence="2">Unannotated protein</fullName>
    </submittedName>
</protein>